<dbReference type="Gene3D" id="3.40.10.10">
    <property type="entry name" value="DNA Methylphosphotriester Repair Domain"/>
    <property type="match status" value="1"/>
</dbReference>
<evidence type="ECO:0000259" key="8">
    <source>
        <dbReference type="PROSITE" id="PS01124"/>
    </source>
</evidence>
<evidence type="ECO:0000313" key="10">
    <source>
        <dbReference type="Proteomes" id="UP000321304"/>
    </source>
</evidence>
<keyword evidence="3" id="KW-0805">Transcription regulation</keyword>
<dbReference type="Gene3D" id="1.10.10.60">
    <property type="entry name" value="Homeodomain-like"/>
    <property type="match status" value="1"/>
</dbReference>
<keyword evidence="2" id="KW-0489">Methyltransferase</keyword>
<accession>A0A560LYH6</accession>
<dbReference type="InterPro" id="IPR018060">
    <property type="entry name" value="HTH_AraC"/>
</dbReference>
<dbReference type="GO" id="GO:0006281">
    <property type="term" value="P:DNA repair"/>
    <property type="evidence" value="ECO:0007669"/>
    <property type="project" value="InterPro"/>
</dbReference>
<dbReference type="GO" id="GO:0043565">
    <property type="term" value="F:sequence-specific DNA binding"/>
    <property type="evidence" value="ECO:0007669"/>
    <property type="project" value="InterPro"/>
</dbReference>
<organism evidence="9 10">
    <name type="scientific">Bradyrhizobium macuxiense</name>
    <dbReference type="NCBI Taxonomy" id="1755647"/>
    <lineage>
        <taxon>Bacteria</taxon>
        <taxon>Pseudomonadati</taxon>
        <taxon>Pseudomonadota</taxon>
        <taxon>Alphaproteobacteria</taxon>
        <taxon>Hyphomicrobiales</taxon>
        <taxon>Nitrobacteraceae</taxon>
        <taxon>Bradyrhizobium</taxon>
    </lineage>
</organism>
<evidence type="ECO:0000256" key="6">
    <source>
        <dbReference type="ARBA" id="ARBA00023163"/>
    </source>
</evidence>
<dbReference type="SMART" id="SM00342">
    <property type="entry name" value="HTH_ARAC"/>
    <property type="match status" value="1"/>
</dbReference>
<dbReference type="InterPro" id="IPR009057">
    <property type="entry name" value="Homeodomain-like_sf"/>
</dbReference>
<sequence>MLDFAAQYAAFQCRDPAWDGIVFVAVKTTGVYCRPVCRARTPLARNVRFYGSAASAERAGFRPCLRCRPEAAPFCPAWKGTRTTVERALALIEDGALDHGNIAALADRLGIGARHLSRLFAAHLDASPLQVALSRRVQRAKRLIDGGDLPLALVAQRAGFSSARRMNAAFAKLYGRSPASLRRKRPPGVTMQPNGDQQWPRATARATAPSVPNRNSR</sequence>
<dbReference type="EMBL" id="VITY01000005">
    <property type="protein sequence ID" value="TWC00473.1"/>
    <property type="molecule type" value="Genomic_DNA"/>
</dbReference>
<dbReference type="PANTHER" id="PTHR46796:SF6">
    <property type="entry name" value="ARAC SUBFAMILY"/>
    <property type="match status" value="1"/>
</dbReference>
<dbReference type="Proteomes" id="UP000321304">
    <property type="component" value="Unassembled WGS sequence"/>
</dbReference>
<evidence type="ECO:0000256" key="4">
    <source>
        <dbReference type="ARBA" id="ARBA00023125"/>
    </source>
</evidence>
<dbReference type="Pfam" id="PF12833">
    <property type="entry name" value="HTH_18"/>
    <property type="match status" value="1"/>
</dbReference>
<gene>
    <name evidence="9" type="ORF">FBZ93_105270</name>
</gene>
<evidence type="ECO:0000256" key="1">
    <source>
        <dbReference type="ARBA" id="ARBA00001947"/>
    </source>
</evidence>
<feature type="region of interest" description="Disordered" evidence="7">
    <location>
        <begin position="179"/>
        <end position="217"/>
    </location>
</feature>
<dbReference type="GO" id="GO:0032259">
    <property type="term" value="P:methylation"/>
    <property type="evidence" value="ECO:0007669"/>
    <property type="project" value="UniProtKB-KW"/>
</dbReference>
<keyword evidence="2" id="KW-0808">Transferase</keyword>
<comment type="cofactor">
    <cofactor evidence="1">
        <name>Zn(2+)</name>
        <dbReference type="ChEBI" id="CHEBI:29105"/>
    </cofactor>
</comment>
<dbReference type="GO" id="GO:0003700">
    <property type="term" value="F:DNA-binding transcription factor activity"/>
    <property type="evidence" value="ECO:0007669"/>
    <property type="project" value="InterPro"/>
</dbReference>
<dbReference type="SUPFAM" id="SSF46689">
    <property type="entry name" value="Homeodomain-like"/>
    <property type="match status" value="1"/>
</dbReference>
<dbReference type="OrthoDB" id="9802228at2"/>
<dbReference type="InterPro" id="IPR035451">
    <property type="entry name" value="Ada-like_dom_sf"/>
</dbReference>
<dbReference type="GO" id="GO:0008168">
    <property type="term" value="F:methyltransferase activity"/>
    <property type="evidence" value="ECO:0007669"/>
    <property type="project" value="UniProtKB-KW"/>
</dbReference>
<dbReference type="InterPro" id="IPR050204">
    <property type="entry name" value="AraC_XylS_family_regulators"/>
</dbReference>
<dbReference type="SUPFAM" id="SSF57884">
    <property type="entry name" value="Ada DNA repair protein, N-terminal domain (N-Ada 10)"/>
    <property type="match status" value="1"/>
</dbReference>
<evidence type="ECO:0000256" key="2">
    <source>
        <dbReference type="ARBA" id="ARBA00022603"/>
    </source>
</evidence>
<name>A0A560LYH6_9BRAD</name>
<dbReference type="Pfam" id="PF02805">
    <property type="entry name" value="Ada_Zn_binding"/>
    <property type="match status" value="1"/>
</dbReference>
<dbReference type="RefSeq" id="WP_146986820.1">
    <property type="nucleotide sequence ID" value="NZ_VITY01000005.1"/>
</dbReference>
<keyword evidence="6" id="KW-0804">Transcription</keyword>
<keyword evidence="4" id="KW-0238">DNA-binding</keyword>
<evidence type="ECO:0000256" key="5">
    <source>
        <dbReference type="ARBA" id="ARBA00023159"/>
    </source>
</evidence>
<dbReference type="PANTHER" id="PTHR46796">
    <property type="entry name" value="HTH-TYPE TRANSCRIPTIONAL ACTIVATOR RHAS-RELATED"/>
    <property type="match status" value="1"/>
</dbReference>
<protein>
    <submittedName>
        <fullName evidence="9">AraC family transcriptional regulator of adaptative response / DNA-3-methyladenine glycosylase II</fullName>
    </submittedName>
</protein>
<keyword evidence="5" id="KW-0010">Activator</keyword>
<dbReference type="AlphaFoldDB" id="A0A560LYH6"/>
<keyword evidence="10" id="KW-1185">Reference proteome</keyword>
<dbReference type="InterPro" id="IPR004026">
    <property type="entry name" value="Ada_DNA_repair_Zn-bd"/>
</dbReference>
<evidence type="ECO:0000256" key="3">
    <source>
        <dbReference type="ARBA" id="ARBA00023015"/>
    </source>
</evidence>
<feature type="domain" description="HTH araC/xylS-type" evidence="8">
    <location>
        <begin position="86"/>
        <end position="184"/>
    </location>
</feature>
<proteinExistence type="predicted"/>
<comment type="caution">
    <text evidence="9">The sequence shown here is derived from an EMBL/GenBank/DDBJ whole genome shotgun (WGS) entry which is preliminary data.</text>
</comment>
<evidence type="ECO:0000256" key="7">
    <source>
        <dbReference type="SAM" id="MobiDB-lite"/>
    </source>
</evidence>
<dbReference type="GO" id="GO:0008270">
    <property type="term" value="F:zinc ion binding"/>
    <property type="evidence" value="ECO:0007669"/>
    <property type="project" value="InterPro"/>
</dbReference>
<reference evidence="9 10" key="1">
    <citation type="submission" date="2019-06" db="EMBL/GenBank/DDBJ databases">
        <title>Genomic Encyclopedia of Type Strains, Phase IV (KMG-V): Genome sequencing to study the core and pangenomes of soil and plant-associated prokaryotes.</title>
        <authorList>
            <person name="Whitman W."/>
        </authorList>
    </citation>
    <scope>NUCLEOTIDE SEQUENCE [LARGE SCALE GENOMIC DNA]</scope>
    <source>
        <strain evidence="9 10">BR 10355</strain>
    </source>
</reference>
<dbReference type="PROSITE" id="PS01124">
    <property type="entry name" value="HTH_ARAC_FAMILY_2"/>
    <property type="match status" value="1"/>
</dbReference>
<evidence type="ECO:0000313" key="9">
    <source>
        <dbReference type="EMBL" id="TWC00473.1"/>
    </source>
</evidence>